<protein>
    <submittedName>
        <fullName evidence="1">Uncharacterized protein</fullName>
    </submittedName>
</protein>
<dbReference type="AlphaFoldDB" id="A0A0G1ZWV3"/>
<reference evidence="1 2" key="1">
    <citation type="journal article" date="2015" name="Nature">
        <title>rRNA introns, odd ribosomes, and small enigmatic genomes across a large radiation of phyla.</title>
        <authorList>
            <person name="Brown C.T."/>
            <person name="Hug L.A."/>
            <person name="Thomas B.C."/>
            <person name="Sharon I."/>
            <person name="Castelle C.J."/>
            <person name="Singh A."/>
            <person name="Wilkins M.J."/>
            <person name="Williams K.H."/>
            <person name="Banfield J.F."/>
        </authorList>
    </citation>
    <scope>NUCLEOTIDE SEQUENCE [LARGE SCALE GENOMIC DNA]</scope>
</reference>
<dbReference type="Proteomes" id="UP000034054">
    <property type="component" value="Unassembled WGS sequence"/>
</dbReference>
<comment type="caution">
    <text evidence="1">The sequence shown here is derived from an EMBL/GenBank/DDBJ whole genome shotgun (WGS) entry which is preliminary data.</text>
</comment>
<evidence type="ECO:0000313" key="2">
    <source>
        <dbReference type="Proteomes" id="UP000034054"/>
    </source>
</evidence>
<organism evidence="1 2">
    <name type="scientific">Candidatus Uhrbacteria bacterium GW2011_GWA2_52_8d</name>
    <dbReference type="NCBI Taxonomy" id="1618979"/>
    <lineage>
        <taxon>Bacteria</taxon>
        <taxon>Candidatus Uhriibacteriota</taxon>
    </lineage>
</organism>
<gene>
    <name evidence="1" type="ORF">UY76_C0015G0013</name>
</gene>
<sequence length="87" mass="9697">TIDVYLGTYEYKGDLKLAAGTRVKSDVSSKVYVVGSDYKLHWITSETVADEIYGSTWNQGIIEVTSTYLWKYATGDDVSSTDDVRSI</sequence>
<feature type="non-terminal residue" evidence="1">
    <location>
        <position position="1"/>
    </location>
</feature>
<name>A0A0G1ZWV3_9BACT</name>
<evidence type="ECO:0000313" key="1">
    <source>
        <dbReference type="EMBL" id="KKW32872.1"/>
    </source>
</evidence>
<proteinExistence type="predicted"/>
<dbReference type="EMBL" id="LCRH01000015">
    <property type="protein sequence ID" value="KKW32872.1"/>
    <property type="molecule type" value="Genomic_DNA"/>
</dbReference>
<accession>A0A0G1ZWV3</accession>